<dbReference type="CDD" id="cd09272">
    <property type="entry name" value="RNase_HI_RT_Ty1"/>
    <property type="match status" value="1"/>
</dbReference>
<dbReference type="Pfam" id="PF13301">
    <property type="entry name" value="DUF4079"/>
    <property type="match status" value="1"/>
</dbReference>
<organism evidence="5 6">
    <name type="scientific">Tanacetum coccineum</name>
    <dbReference type="NCBI Taxonomy" id="301880"/>
    <lineage>
        <taxon>Eukaryota</taxon>
        <taxon>Viridiplantae</taxon>
        <taxon>Streptophyta</taxon>
        <taxon>Embryophyta</taxon>
        <taxon>Tracheophyta</taxon>
        <taxon>Spermatophyta</taxon>
        <taxon>Magnoliopsida</taxon>
        <taxon>eudicotyledons</taxon>
        <taxon>Gunneridae</taxon>
        <taxon>Pentapetalae</taxon>
        <taxon>asterids</taxon>
        <taxon>campanulids</taxon>
        <taxon>Asterales</taxon>
        <taxon>Asteraceae</taxon>
        <taxon>Asteroideae</taxon>
        <taxon>Anthemideae</taxon>
        <taxon>Anthemidinae</taxon>
        <taxon>Tanacetum</taxon>
    </lineage>
</organism>
<dbReference type="Proteomes" id="UP001151760">
    <property type="component" value="Unassembled WGS sequence"/>
</dbReference>
<feature type="transmembrane region" description="Helical" evidence="3">
    <location>
        <begin position="12"/>
        <end position="29"/>
    </location>
</feature>
<dbReference type="CDD" id="cd02859">
    <property type="entry name" value="E_set_AMPKbeta_like_N"/>
    <property type="match status" value="1"/>
</dbReference>
<dbReference type="InterPro" id="IPR025067">
    <property type="entry name" value="DUF4079"/>
</dbReference>
<name>A0ABQ5I3V0_9ASTR</name>
<feature type="region of interest" description="Disordered" evidence="2">
    <location>
        <begin position="832"/>
        <end position="884"/>
    </location>
</feature>
<feature type="domain" description="Reverse transcriptase Ty1/copia-type" evidence="4">
    <location>
        <begin position="1030"/>
        <end position="1085"/>
    </location>
</feature>
<keyword evidence="3" id="KW-0472">Membrane</keyword>
<evidence type="ECO:0000313" key="5">
    <source>
        <dbReference type="EMBL" id="GJT94801.1"/>
    </source>
</evidence>
<sequence>MDLQKKTEVARISTIRLLIAMASIYNLIIHQMDVKITFLNGDLEEEVDLTKNFLSSRFSRKDIGEADVILVSTPIDTSEKLMPNNGQAVSQLEYSRCWKVTLMQAGSATLKTIRLQVSSVARRKPVKTNEDLCNDLKEFMNEVGMPHGCVPSLKELADHGRQDLANIVRRRGYKVIKEHLAASQEIKVTDSDVDGSLTEDKACKEELTGLDDNEEESVEDVLLSPEDTITEETSITKDFDDDTSDDVESSFVADGLTQLSLQEKISTEADLTSANEEPSSQLLAVSDSANGTLILVTPALSMVLCFVLSPHQDICLSWSTHRHLFFSSADIYFNLFIYIIRSNITYNDQLASAESANTDTDEEIEARTKEDQAEINRIKVMLHHKELELSQLKEQIEKNKQALSELQDKAETEITKAQKLLMDKDAELQAAEESLLGLKQVQIEYWGDGETVEVAGSFNGWHHGVKLDPQPSSNITDPVELRNSKLWRSMLWLYPGIYEVGENVKRINIKVLFHNSESRDGVLDDHAVLGYNMSRSCTIHVCSEINVHFTLTYRLTSSSPCVPHIPLAPCSASPFAKCETTSSSRNGVCFALKSHHVQTQVCEENEHEDEEMDIVSVKGSESVLYSVSPLPLLLLAALPGGWLVHGWHLAVVLFAMGGYGSYLGFRIRFSDDVDEKAMAKDLHPKLLAGMFFFFSLGATGGVISLLTSDKPILESPHAVTGLIGLTLLAAQTSLPILFEGNPGLRNVHAILGSGIMTLFGYVDDDGSTYAIRLIVTNYGSLAQNPNTLKDLFPDLATVRSMVATEELRLRSRSSVLPTGTTSSAPQVLLAEASSRNQTGWNNHERDNRTTTREVCRTPRNSNNSTTHRTTQGTLPMHAGSQSGGLNVSQQQQLLQLLQAQQTMLAQFGFNGLSGLFRLHQTPTRLPVDSAQRSSNAFRLKEFNTMTPQARLVANGNTQLTGIDVDETFSPVVKPATIRTVLSLALSRHWPVHQLDVKNAFLHGSLSETIYMQQPPGFRDSQHPDHSIIATLHAEFSMTDLGPLNYFLGISVTRNTSGMFLSQQKYASELLERAGMLTCNPCRTPVDTDSKLSAGMVDPCVDHPYIAVCGALQYLLSLGSVIYLMLVPAGFLSLTCMILETPYFSALKRLLRYIRGTMPNGLQLFSSTTSSLVAYSDADWAGCPTTRRSTFGYCVFLGNNLLSWSSKRQVTLSRSSAEAEYRGVANAVAETCWQRNSLRQSFNTPIVTATLVIETM</sequence>
<dbReference type="Gene3D" id="2.60.40.10">
    <property type="entry name" value="Immunoglobulins"/>
    <property type="match status" value="1"/>
</dbReference>
<comment type="caution">
    <text evidence="5">The sequence shown here is derived from an EMBL/GenBank/DDBJ whole genome shotgun (WGS) entry which is preliminary data.</text>
</comment>
<keyword evidence="1" id="KW-0175">Coiled coil</keyword>
<dbReference type="EMBL" id="BQNB010020330">
    <property type="protein sequence ID" value="GJT94801.1"/>
    <property type="molecule type" value="Genomic_DNA"/>
</dbReference>
<evidence type="ECO:0000256" key="3">
    <source>
        <dbReference type="SAM" id="Phobius"/>
    </source>
</evidence>
<reference evidence="5" key="2">
    <citation type="submission" date="2022-01" db="EMBL/GenBank/DDBJ databases">
        <authorList>
            <person name="Yamashiro T."/>
            <person name="Shiraishi A."/>
            <person name="Satake H."/>
            <person name="Nakayama K."/>
        </authorList>
    </citation>
    <scope>NUCLEOTIDE SEQUENCE</scope>
</reference>
<dbReference type="PANTHER" id="PTHR47434:SF2">
    <property type="entry name" value="PROTEIN PTST HOMOLOG 3, CHLOROPLASTIC"/>
    <property type="match status" value="1"/>
</dbReference>
<feature type="compositionally biased region" description="Basic and acidic residues" evidence="2">
    <location>
        <begin position="842"/>
        <end position="856"/>
    </location>
</feature>
<evidence type="ECO:0000259" key="4">
    <source>
        <dbReference type="Pfam" id="PF07727"/>
    </source>
</evidence>
<feature type="transmembrane region" description="Helical" evidence="3">
    <location>
        <begin position="686"/>
        <end position="706"/>
    </location>
</feature>
<dbReference type="PANTHER" id="PTHR47434">
    <property type="entry name" value="PROTEIN PTST HOMOLOG 3, CHLOROPLASTIC"/>
    <property type="match status" value="1"/>
</dbReference>
<evidence type="ECO:0000256" key="1">
    <source>
        <dbReference type="SAM" id="Coils"/>
    </source>
</evidence>
<keyword evidence="3" id="KW-0812">Transmembrane</keyword>
<proteinExistence type="predicted"/>
<gene>
    <name evidence="5" type="ORF">Tco_1090319</name>
</gene>
<dbReference type="InterPro" id="IPR013103">
    <property type="entry name" value="RVT_2"/>
</dbReference>
<feature type="transmembrane region" description="Helical" evidence="3">
    <location>
        <begin position="646"/>
        <end position="665"/>
    </location>
</feature>
<feature type="compositionally biased region" description="Low complexity" evidence="2">
    <location>
        <begin position="857"/>
        <end position="870"/>
    </location>
</feature>
<evidence type="ECO:0000313" key="6">
    <source>
        <dbReference type="Proteomes" id="UP001151760"/>
    </source>
</evidence>
<accession>A0ABQ5I3V0</accession>
<evidence type="ECO:0000256" key="2">
    <source>
        <dbReference type="SAM" id="MobiDB-lite"/>
    </source>
</evidence>
<feature type="domain" description="Reverse transcriptase Ty1/copia-type" evidence="4">
    <location>
        <begin position="7"/>
        <end position="48"/>
    </location>
</feature>
<dbReference type="InterPro" id="IPR013783">
    <property type="entry name" value="Ig-like_fold"/>
</dbReference>
<keyword evidence="3" id="KW-1133">Transmembrane helix</keyword>
<dbReference type="Pfam" id="PF07727">
    <property type="entry name" value="RVT_2"/>
    <property type="match status" value="3"/>
</dbReference>
<keyword evidence="6" id="KW-1185">Reference proteome</keyword>
<feature type="coiled-coil region" evidence="1">
    <location>
        <begin position="375"/>
        <end position="434"/>
    </location>
</feature>
<reference evidence="5" key="1">
    <citation type="journal article" date="2022" name="Int. J. Mol. Sci.">
        <title>Draft Genome of Tanacetum Coccineum: Genomic Comparison of Closely Related Tanacetum-Family Plants.</title>
        <authorList>
            <person name="Yamashiro T."/>
            <person name="Shiraishi A."/>
            <person name="Nakayama K."/>
            <person name="Satake H."/>
        </authorList>
    </citation>
    <scope>NUCLEOTIDE SEQUENCE</scope>
</reference>
<protein>
    <submittedName>
        <fullName evidence="5">Ribonuclease H-like domain-containing protein</fullName>
    </submittedName>
</protein>
<feature type="domain" description="Reverse transcriptase Ty1/copia-type" evidence="4">
    <location>
        <begin position="946"/>
        <end position="1022"/>
    </location>
</feature>